<keyword evidence="5" id="KW-1185">Reference proteome</keyword>
<evidence type="ECO:0000313" key="4">
    <source>
        <dbReference type="EMBL" id="SNY43653.1"/>
    </source>
</evidence>
<dbReference type="InterPro" id="IPR036013">
    <property type="entry name" value="Band_7/SPFH_dom_sf"/>
</dbReference>
<dbReference type="InterPro" id="IPR027705">
    <property type="entry name" value="Flotillin_fam"/>
</dbReference>
<evidence type="ECO:0000256" key="1">
    <source>
        <dbReference type="ARBA" id="ARBA00004308"/>
    </source>
</evidence>
<keyword evidence="3" id="KW-0472">Membrane</keyword>
<keyword evidence="3" id="KW-0812">Transmembrane</keyword>
<dbReference type="GO" id="GO:0005886">
    <property type="term" value="C:plasma membrane"/>
    <property type="evidence" value="ECO:0007669"/>
    <property type="project" value="TreeGrafter"/>
</dbReference>
<accession>A0A285I6Z3</accession>
<dbReference type="PANTHER" id="PTHR13806">
    <property type="entry name" value="FLOTILLIN-RELATED"/>
    <property type="match status" value="1"/>
</dbReference>
<dbReference type="PANTHER" id="PTHR13806:SF31">
    <property type="entry name" value="FLOTILLIN-LIKE PROTEIN 1-RELATED"/>
    <property type="match status" value="1"/>
</dbReference>
<keyword evidence="3" id="KW-1133">Transmembrane helix</keyword>
<comment type="subcellular location">
    <subcellularLocation>
        <location evidence="1">Endomembrane system</location>
    </subcellularLocation>
</comment>
<feature type="coiled-coil region" evidence="2">
    <location>
        <begin position="235"/>
        <end position="288"/>
    </location>
</feature>
<dbReference type="Proteomes" id="UP000219573">
    <property type="component" value="Unassembled WGS sequence"/>
</dbReference>
<gene>
    <name evidence="4" type="ORF">SAMN06265827_13227</name>
</gene>
<feature type="coiled-coil region" evidence="2">
    <location>
        <begin position="508"/>
        <end position="563"/>
    </location>
</feature>
<proteinExistence type="predicted"/>
<organism evidence="4 5">
    <name type="scientific">Orenia metallireducens</name>
    <dbReference type="NCBI Taxonomy" id="1413210"/>
    <lineage>
        <taxon>Bacteria</taxon>
        <taxon>Bacillati</taxon>
        <taxon>Bacillota</taxon>
        <taxon>Clostridia</taxon>
        <taxon>Halanaerobiales</taxon>
        <taxon>Halobacteroidaceae</taxon>
        <taxon>Orenia</taxon>
    </lineage>
</organism>
<keyword evidence="2" id="KW-0175">Coiled coil</keyword>
<evidence type="ECO:0000313" key="5">
    <source>
        <dbReference type="Proteomes" id="UP000219573"/>
    </source>
</evidence>
<dbReference type="GO" id="GO:0012505">
    <property type="term" value="C:endomembrane system"/>
    <property type="evidence" value="ECO:0007669"/>
    <property type="project" value="UniProtKB-SubCell"/>
</dbReference>
<dbReference type="AlphaFoldDB" id="A0A285I6Z3"/>
<protein>
    <submittedName>
        <fullName evidence="4">Uncharacterized membrane protein YqiK, contains Band7/PHB/SPFH domain</fullName>
    </submittedName>
</protein>
<dbReference type="STRING" id="1413210.U472_13995"/>
<name>A0A285I6Z3_9FIRM</name>
<evidence type="ECO:0000256" key="3">
    <source>
        <dbReference type="SAM" id="Phobius"/>
    </source>
</evidence>
<dbReference type="SUPFAM" id="SSF117892">
    <property type="entry name" value="Band 7/SPFH domain"/>
    <property type="match status" value="1"/>
</dbReference>
<dbReference type="EMBL" id="OBDZ01000032">
    <property type="protein sequence ID" value="SNY43653.1"/>
    <property type="molecule type" value="Genomic_DNA"/>
</dbReference>
<feature type="transmembrane region" description="Helical" evidence="3">
    <location>
        <begin position="14"/>
        <end position="37"/>
    </location>
</feature>
<sequence length="688" mass="76934">MEIGILDMGMLEMILYVVAGVAFLIFIGFPILLTLFYKKVDQGTAIVKNGIGGSKVSFTGTWIIPILHHCELMDVSIKRVEIERSGKAGLVCKDNLRADIKVAFFVRVNHTEKDVLRVAKALGTKKASDTNTLMEFFDAKFSEALKTVGKKFEFTQLYTERDTFKEEILQVIGTDLNGYVLDDAAIDYLEQTNIANLDENNVLDSEGIKKIIELTAEQAIRANEVKRNKEKTIVKQDVSAREAVLELQRQQAEAEEKQKREIANLKSRENSQIKIVEEEERLKAERTRIKTDEEISIAEENKDRQIIIARIAKEGTESVEQERAQKETEIERTEREKIVSLAEIAKEKDLEKEKKSMQEVVRERVIVEKSVAEEEEKIKDTREIAQANREKTVSVTKAESDAEVKAIDKIKLAEAEKRSAQELAEKEVIMADTELKTSHKKAESIKIMADAKAEEASVQGISDSRVMKAQAEAFEADGASKAKVEEMQAAAEAKAIKIKGESEAQVTREKALAEAEGINKKAEAMKKLDAVGKEHEEFKLKLNKDKEVELAEISIQAEIARAQAEIMRDGLKNANVDIVGGDSIFFDKLINSISTGKQVDRLVNNSNVLTDVKDTFFSGDIDNFQKQLKTLIDSFNVDSEAIKNLTISNAIMKYMDSSNGTPNTVISRILDKAKELGVENDPIKSIIG</sequence>
<dbReference type="RefSeq" id="WP_253250801.1">
    <property type="nucleotide sequence ID" value="NZ_OBDZ01000032.1"/>
</dbReference>
<dbReference type="Gene3D" id="3.30.479.30">
    <property type="entry name" value="Band 7 domain"/>
    <property type="match status" value="1"/>
</dbReference>
<reference evidence="5" key="1">
    <citation type="submission" date="2017-09" db="EMBL/GenBank/DDBJ databases">
        <authorList>
            <person name="Varghese N."/>
            <person name="Submissions S."/>
        </authorList>
    </citation>
    <scope>NUCLEOTIDE SEQUENCE [LARGE SCALE GENOMIC DNA]</scope>
    <source>
        <strain evidence="5">MSL47</strain>
    </source>
</reference>
<evidence type="ECO:0000256" key="2">
    <source>
        <dbReference type="SAM" id="Coils"/>
    </source>
</evidence>